<accession>A0A219ASL7</accession>
<dbReference type="AlphaFoldDB" id="A0A219ASL7"/>
<evidence type="ECO:0000313" key="2">
    <source>
        <dbReference type="Proteomes" id="UP000078397"/>
    </source>
</evidence>
<name>A0A219ASL7_METCM</name>
<comment type="caution">
    <text evidence="1">The sequence shown here is derived from an EMBL/GenBank/DDBJ whole genome shotgun (WGS) entry which is preliminary data.</text>
</comment>
<dbReference type="RefSeq" id="XP_018147021.2">
    <property type="nucleotide sequence ID" value="XM_018282515.2"/>
</dbReference>
<dbReference type="KEGG" id="pchm:VFPPC_17553"/>
<proteinExistence type="predicted"/>
<evidence type="ECO:0000313" key="1">
    <source>
        <dbReference type="EMBL" id="OWT43284.1"/>
    </source>
</evidence>
<gene>
    <name evidence="1" type="ORF">VFPPC_17553</name>
</gene>
<sequence length="61" mass="6871">MHAFLESSKWFIAILNRMIANSESRDLIFNDNLCHGIALFLSDRRQRTSGTCLETVVISAG</sequence>
<dbReference type="Proteomes" id="UP000078397">
    <property type="component" value="Unassembled WGS sequence"/>
</dbReference>
<dbReference type="GeneID" id="28846509"/>
<keyword evidence="2" id="KW-1185">Reference proteome</keyword>
<protein>
    <submittedName>
        <fullName evidence="1">Uncharacterized protein</fullName>
    </submittedName>
</protein>
<reference evidence="1 2" key="1">
    <citation type="journal article" date="2016" name="PLoS Pathog.">
        <title>Biosynthesis of antibiotic leucinostatins in bio-control fungus Purpureocillium lilacinum and their inhibition on phytophthora revealed by genome mining.</title>
        <authorList>
            <person name="Wang G."/>
            <person name="Liu Z."/>
            <person name="Lin R."/>
            <person name="Li E."/>
            <person name="Mao Z."/>
            <person name="Ling J."/>
            <person name="Yang Y."/>
            <person name="Yin W.B."/>
            <person name="Xie B."/>
        </authorList>
    </citation>
    <scope>NUCLEOTIDE SEQUENCE [LARGE SCALE GENOMIC DNA]</scope>
    <source>
        <strain evidence="1">170</strain>
    </source>
</reference>
<dbReference type="EMBL" id="LSBJ02000002">
    <property type="protein sequence ID" value="OWT43284.1"/>
    <property type="molecule type" value="Genomic_DNA"/>
</dbReference>
<organism evidence="1 2">
    <name type="scientific">Pochonia chlamydosporia 170</name>
    <dbReference type="NCBI Taxonomy" id="1380566"/>
    <lineage>
        <taxon>Eukaryota</taxon>
        <taxon>Fungi</taxon>
        <taxon>Dikarya</taxon>
        <taxon>Ascomycota</taxon>
        <taxon>Pezizomycotina</taxon>
        <taxon>Sordariomycetes</taxon>
        <taxon>Hypocreomycetidae</taxon>
        <taxon>Hypocreales</taxon>
        <taxon>Clavicipitaceae</taxon>
        <taxon>Pochonia</taxon>
    </lineage>
</organism>